<dbReference type="RefSeq" id="WP_249293336.1">
    <property type="nucleotide sequence ID" value="NZ_JACRSV010000001.1"/>
</dbReference>
<feature type="binding site" evidence="11">
    <location>
        <begin position="79"/>
        <end position="80"/>
    </location>
    <ligand>
        <name>beta-D-galactose</name>
        <dbReference type="ChEBI" id="CHEBI:27667"/>
    </ligand>
</feature>
<dbReference type="GO" id="GO:0033499">
    <property type="term" value="P:galactose catabolic process via UDP-galactose, Leloir pathway"/>
    <property type="evidence" value="ECO:0007669"/>
    <property type="project" value="TreeGrafter"/>
</dbReference>
<sequence length="345" mass="38323">MFTKKYFADTVDGTPVFSFETKNTLGTKVQVLSYGGIVKSLQVCDYTGDTRDIVLGYDTLDCYEQQDKYFGALVGRCANRIGDGCFSIDGRTYLLSTNEGRNQLHGGVFGFDKKIWKDSLDGDNLRLIYTSADGEEGYPGELTATVTYSLTEANEFCIDYEAVASCDTVVSLTNHSYFNLNGHDSGSICGHLLKINSDTITPVKEDMVAFGTRMPVTGSPFDFQDFYRIGKRIDDSHEQLHIGGGYDHNYIINGTGMRLAAELVGDKSNIKMDVYTDMDGMQLYTGNFIEGSPLGKNGILYKNRSAVCLETQFLPNAINCPDFPSPILHVGEVYRHRTVYQFKTI</sequence>
<comment type="catalytic activity">
    <reaction evidence="1 8">
        <text>alpha-D-glucose = beta-D-glucose</text>
        <dbReference type="Rhea" id="RHEA:10264"/>
        <dbReference type="ChEBI" id="CHEBI:15903"/>
        <dbReference type="ChEBI" id="CHEBI:17925"/>
        <dbReference type="EC" id="5.1.3.3"/>
    </reaction>
</comment>
<dbReference type="Proteomes" id="UP000610760">
    <property type="component" value="Unassembled WGS sequence"/>
</dbReference>
<evidence type="ECO:0000256" key="9">
    <source>
        <dbReference type="PIRSR" id="PIRSR005096-1"/>
    </source>
</evidence>
<comment type="caution">
    <text evidence="12">The sequence shown here is derived from an EMBL/GenBank/DDBJ whole genome shotgun (WGS) entry which is preliminary data.</text>
</comment>
<dbReference type="GO" id="GO:0030246">
    <property type="term" value="F:carbohydrate binding"/>
    <property type="evidence" value="ECO:0007669"/>
    <property type="project" value="InterPro"/>
</dbReference>
<keyword evidence="6 8" id="KW-0413">Isomerase</keyword>
<dbReference type="EC" id="5.1.3.3" evidence="4 8"/>
<comment type="similarity">
    <text evidence="3 8">Belongs to the aldose epimerase family.</text>
</comment>
<dbReference type="InterPro" id="IPR008183">
    <property type="entry name" value="Aldose_1/G6P_1-epimerase"/>
</dbReference>
<dbReference type="NCBIfam" id="NF008277">
    <property type="entry name" value="PRK11055.1"/>
    <property type="match status" value="1"/>
</dbReference>
<accession>A0A926E293</accession>
<dbReference type="EMBL" id="JACRSV010000001">
    <property type="protein sequence ID" value="MBC8558443.1"/>
    <property type="molecule type" value="Genomic_DNA"/>
</dbReference>
<dbReference type="AlphaFoldDB" id="A0A926E293"/>
<dbReference type="Gene3D" id="2.70.98.10">
    <property type="match status" value="1"/>
</dbReference>
<evidence type="ECO:0000256" key="11">
    <source>
        <dbReference type="PIRSR" id="PIRSR005096-3"/>
    </source>
</evidence>
<dbReference type="PANTHER" id="PTHR10091">
    <property type="entry name" value="ALDOSE-1-EPIMERASE"/>
    <property type="match status" value="1"/>
</dbReference>
<dbReference type="SUPFAM" id="SSF74650">
    <property type="entry name" value="Galactose mutarotase-like"/>
    <property type="match status" value="1"/>
</dbReference>
<dbReference type="GO" id="GO:0005737">
    <property type="term" value="C:cytoplasm"/>
    <property type="evidence" value="ECO:0007669"/>
    <property type="project" value="TreeGrafter"/>
</dbReference>
<name>A0A926E293_9FIRM</name>
<feature type="active site" description="Proton acceptor" evidence="9">
    <location>
        <position position="310"/>
    </location>
</feature>
<dbReference type="PROSITE" id="PS00545">
    <property type="entry name" value="ALDOSE_1_EPIMERASE"/>
    <property type="match status" value="1"/>
</dbReference>
<dbReference type="PIRSF" id="PIRSF005096">
    <property type="entry name" value="GALM"/>
    <property type="match status" value="1"/>
</dbReference>
<dbReference type="PANTHER" id="PTHR10091:SF0">
    <property type="entry name" value="GALACTOSE MUTAROTASE"/>
    <property type="match status" value="1"/>
</dbReference>
<feature type="binding site" evidence="10">
    <location>
        <position position="247"/>
    </location>
    <ligand>
        <name>beta-D-galactose</name>
        <dbReference type="ChEBI" id="CHEBI:27667"/>
    </ligand>
</feature>
<comment type="pathway">
    <text evidence="2 8">Carbohydrate metabolism; hexose metabolism.</text>
</comment>
<evidence type="ECO:0000256" key="7">
    <source>
        <dbReference type="ARBA" id="ARBA00023277"/>
    </source>
</evidence>
<keyword evidence="13" id="KW-1185">Reference proteome</keyword>
<evidence type="ECO:0000313" key="13">
    <source>
        <dbReference type="Proteomes" id="UP000610760"/>
    </source>
</evidence>
<dbReference type="GO" id="GO:0006006">
    <property type="term" value="P:glucose metabolic process"/>
    <property type="evidence" value="ECO:0007669"/>
    <property type="project" value="TreeGrafter"/>
</dbReference>
<dbReference type="Pfam" id="PF01263">
    <property type="entry name" value="Aldose_epim"/>
    <property type="match status" value="1"/>
</dbReference>
<dbReference type="InterPro" id="IPR018052">
    <property type="entry name" value="Ald1_epimerase_CS"/>
</dbReference>
<dbReference type="InterPro" id="IPR015443">
    <property type="entry name" value="Aldose_1-epimerase"/>
</dbReference>
<dbReference type="GO" id="GO:0004034">
    <property type="term" value="F:aldose 1-epimerase activity"/>
    <property type="evidence" value="ECO:0007669"/>
    <property type="project" value="UniProtKB-EC"/>
</dbReference>
<evidence type="ECO:0000313" key="12">
    <source>
        <dbReference type="EMBL" id="MBC8558443.1"/>
    </source>
</evidence>
<feature type="binding site" evidence="11">
    <location>
        <begin position="175"/>
        <end position="177"/>
    </location>
    <ligand>
        <name>beta-D-galactose</name>
        <dbReference type="ChEBI" id="CHEBI:27667"/>
    </ligand>
</feature>
<feature type="active site" description="Proton donor" evidence="9">
    <location>
        <position position="175"/>
    </location>
</feature>
<keyword evidence="7 8" id="KW-0119">Carbohydrate metabolism</keyword>
<evidence type="ECO:0000256" key="8">
    <source>
        <dbReference type="PIRNR" id="PIRNR005096"/>
    </source>
</evidence>
<evidence type="ECO:0000256" key="4">
    <source>
        <dbReference type="ARBA" id="ARBA00013185"/>
    </source>
</evidence>
<proteinExistence type="inferred from homology"/>
<reference evidence="12" key="1">
    <citation type="submission" date="2020-08" db="EMBL/GenBank/DDBJ databases">
        <title>Genome public.</title>
        <authorList>
            <person name="Liu C."/>
            <person name="Sun Q."/>
        </authorList>
    </citation>
    <scope>NUCLEOTIDE SEQUENCE</scope>
    <source>
        <strain evidence="12">NSJ-33</strain>
    </source>
</reference>
<organism evidence="12 13">
    <name type="scientific">Fumia xinanensis</name>
    <dbReference type="NCBI Taxonomy" id="2763659"/>
    <lineage>
        <taxon>Bacteria</taxon>
        <taxon>Bacillati</taxon>
        <taxon>Bacillota</taxon>
        <taxon>Clostridia</taxon>
        <taxon>Eubacteriales</taxon>
        <taxon>Oscillospiraceae</taxon>
        <taxon>Fumia</taxon>
    </lineage>
</organism>
<dbReference type="InterPro" id="IPR047215">
    <property type="entry name" value="Galactose_mutarotase-like"/>
</dbReference>
<dbReference type="CDD" id="cd09019">
    <property type="entry name" value="galactose_mutarotase_like"/>
    <property type="match status" value="1"/>
</dbReference>
<evidence type="ECO:0000256" key="2">
    <source>
        <dbReference type="ARBA" id="ARBA00005028"/>
    </source>
</evidence>
<evidence type="ECO:0000256" key="5">
    <source>
        <dbReference type="ARBA" id="ARBA00014165"/>
    </source>
</evidence>
<evidence type="ECO:0000256" key="10">
    <source>
        <dbReference type="PIRSR" id="PIRSR005096-2"/>
    </source>
</evidence>
<dbReference type="InterPro" id="IPR011013">
    <property type="entry name" value="Gal_mutarotase_sf_dom"/>
</dbReference>
<gene>
    <name evidence="12" type="ORF">H8710_00020</name>
</gene>
<evidence type="ECO:0000256" key="3">
    <source>
        <dbReference type="ARBA" id="ARBA00006206"/>
    </source>
</evidence>
<protein>
    <recommendedName>
        <fullName evidence="5 8">Aldose 1-epimerase</fullName>
        <ecNumber evidence="4 8">5.1.3.3</ecNumber>
    </recommendedName>
</protein>
<evidence type="ECO:0000256" key="1">
    <source>
        <dbReference type="ARBA" id="ARBA00001614"/>
    </source>
</evidence>
<dbReference type="InterPro" id="IPR014718">
    <property type="entry name" value="GH-type_carb-bd"/>
</dbReference>
<evidence type="ECO:0000256" key="6">
    <source>
        <dbReference type="ARBA" id="ARBA00023235"/>
    </source>
</evidence>